<organism evidence="1 2">
    <name type="scientific">Bacillus bruguierae</name>
    <dbReference type="NCBI Taxonomy" id="3127667"/>
    <lineage>
        <taxon>Bacteria</taxon>
        <taxon>Bacillati</taxon>
        <taxon>Bacillota</taxon>
        <taxon>Bacilli</taxon>
        <taxon>Bacillales</taxon>
        <taxon>Bacillaceae</taxon>
        <taxon>Bacillus</taxon>
    </lineage>
</organism>
<comment type="caution">
    <text evidence="1">The sequence shown here is derived from an EMBL/GenBank/DDBJ whole genome shotgun (WGS) entry which is preliminary data.</text>
</comment>
<keyword evidence="2" id="KW-1185">Reference proteome</keyword>
<gene>
    <name evidence="1" type="ORF">WAZ07_09030</name>
</gene>
<accession>A0ABU8FFK4</accession>
<evidence type="ECO:0000313" key="1">
    <source>
        <dbReference type="EMBL" id="MEI4801467.1"/>
    </source>
</evidence>
<proteinExistence type="predicted"/>
<name>A0ABU8FFK4_9BACI</name>
<sequence>MLFYLFTEENYVSSLRSIFHMERSIYKYLHAAHDMVVILKNHHTDEDDDLLVTIKTCIFPLLQTIADLEGILLRKSFYIIEHTCPRTQIATIPFISKESSHEDTLKTKALLYDIKKNLKQLCPNRNQIIDETVEKILHLETRRKQVFVPNYQWKKNNDPSKVLLTIKS</sequence>
<protein>
    <submittedName>
        <fullName evidence="1">Uncharacterized protein</fullName>
    </submittedName>
</protein>
<dbReference type="Proteomes" id="UP001372526">
    <property type="component" value="Unassembled WGS sequence"/>
</dbReference>
<dbReference type="EMBL" id="JBAWSX010000004">
    <property type="protein sequence ID" value="MEI4801467.1"/>
    <property type="molecule type" value="Genomic_DNA"/>
</dbReference>
<evidence type="ECO:0000313" key="2">
    <source>
        <dbReference type="Proteomes" id="UP001372526"/>
    </source>
</evidence>
<reference evidence="1 2" key="1">
    <citation type="submission" date="2024-01" db="EMBL/GenBank/DDBJ databases">
        <title>Seven novel Bacillus-like species.</title>
        <authorList>
            <person name="Liu G."/>
        </authorList>
    </citation>
    <scope>NUCLEOTIDE SEQUENCE [LARGE SCALE GENOMIC DNA]</scope>
    <source>
        <strain evidence="1 2">FJAT-51639</strain>
    </source>
</reference>
<dbReference type="RefSeq" id="WP_336472167.1">
    <property type="nucleotide sequence ID" value="NZ_JBAWSX010000004.1"/>
</dbReference>